<proteinExistence type="predicted"/>
<reference evidence="1 2" key="1">
    <citation type="submission" date="2015-08" db="EMBL/GenBank/DDBJ databases">
        <authorList>
            <person name="Babu N.S."/>
            <person name="Beckwith C.J."/>
            <person name="Beseler K.G."/>
            <person name="Brison A."/>
            <person name="Carone J.V."/>
            <person name="Caskin T.P."/>
            <person name="Diamond M."/>
            <person name="Durham M.E."/>
            <person name="Foxe J.M."/>
            <person name="Go M."/>
            <person name="Henderson B.A."/>
            <person name="Jones I.B."/>
            <person name="McGettigan J.A."/>
            <person name="Micheletti S.J."/>
            <person name="Nasrallah M.E."/>
            <person name="Ortiz D."/>
            <person name="Piller C.R."/>
            <person name="Privatt S.R."/>
            <person name="Schneider S.L."/>
            <person name="Sharp S."/>
            <person name="Smith T.C."/>
            <person name="Stanton J.D."/>
            <person name="Ullery H.E."/>
            <person name="Wilson R.J."/>
            <person name="Serrano M.G."/>
            <person name="Buck G."/>
            <person name="Lee V."/>
            <person name="Wang Y."/>
            <person name="Carvalho R."/>
            <person name="Voegtly L."/>
            <person name="Shi R."/>
            <person name="Duckworth R."/>
            <person name="Johnson A."/>
            <person name="Loviza R."/>
            <person name="Walstead R."/>
            <person name="Shah Z."/>
            <person name="Kiflezghi M."/>
            <person name="Wade K."/>
            <person name="Ball S.L."/>
            <person name="Bradley K.W."/>
            <person name="Asai D.J."/>
            <person name="Bowman C.A."/>
            <person name="Russell D.A."/>
            <person name="Pope W.H."/>
            <person name="Jacobs-Sera D."/>
            <person name="Hendrix R.W."/>
            <person name="Hatfull G.F."/>
        </authorList>
    </citation>
    <scope>NUCLEOTIDE SEQUENCE [LARGE SCALE GENOMIC DNA]</scope>
    <source>
        <strain evidence="1 2">DSM 27648</strain>
    </source>
</reference>
<sequence>MNSVRHLPKRDEAPTVKHRLDARYPFVRASGSSRSAT</sequence>
<evidence type="ECO:0000313" key="1">
    <source>
        <dbReference type="EMBL" id="AKV00114.1"/>
    </source>
</evidence>
<gene>
    <name evidence="1" type="ORF">AKJ09_06777</name>
</gene>
<accession>A0A0K1Q2W7</accession>
<protein>
    <submittedName>
        <fullName evidence="1">Uncharacterized protein</fullName>
    </submittedName>
</protein>
<name>A0A0K1Q2W7_9BACT</name>
<dbReference type="AlphaFoldDB" id="A0A0K1Q2W7"/>
<dbReference type="EMBL" id="CP012333">
    <property type="protein sequence ID" value="AKV00114.1"/>
    <property type="molecule type" value="Genomic_DNA"/>
</dbReference>
<evidence type="ECO:0000313" key="2">
    <source>
        <dbReference type="Proteomes" id="UP000064967"/>
    </source>
</evidence>
<dbReference type="KEGG" id="llu:AKJ09_06777"/>
<organism evidence="1 2">
    <name type="scientific">Labilithrix luteola</name>
    <dbReference type="NCBI Taxonomy" id="1391654"/>
    <lineage>
        <taxon>Bacteria</taxon>
        <taxon>Pseudomonadati</taxon>
        <taxon>Myxococcota</taxon>
        <taxon>Polyangia</taxon>
        <taxon>Polyangiales</taxon>
        <taxon>Labilitrichaceae</taxon>
        <taxon>Labilithrix</taxon>
    </lineage>
</organism>
<keyword evidence="2" id="KW-1185">Reference proteome</keyword>
<dbReference type="Proteomes" id="UP000064967">
    <property type="component" value="Chromosome"/>
</dbReference>